<dbReference type="KEGG" id="agi:FSB73_09895"/>
<dbReference type="EMBL" id="CP042434">
    <property type="protein sequence ID" value="QEC71930.1"/>
    <property type="molecule type" value="Genomic_DNA"/>
</dbReference>
<sequence>MTNTEFVAKFNLVNIREEQFSTFLDIDIDNNEINQTVAFGFGADKTNKLIACSCTYTLSAVDRPFIHIQIVCNFGIEEDSWNTLQATSEGKFLLIPNGFATHLGAIVYSTTRGVLYEKTKGTKFEKFPMQLLSVTAIIKEAHIKIAI</sequence>
<dbReference type="OrthoDB" id="595022at2"/>
<organism evidence="1 2">
    <name type="scientific">Arachidicoccus ginsenosidivorans</name>
    <dbReference type="NCBI Taxonomy" id="496057"/>
    <lineage>
        <taxon>Bacteria</taxon>
        <taxon>Pseudomonadati</taxon>
        <taxon>Bacteroidota</taxon>
        <taxon>Chitinophagia</taxon>
        <taxon>Chitinophagales</taxon>
        <taxon>Chitinophagaceae</taxon>
        <taxon>Arachidicoccus</taxon>
    </lineage>
</organism>
<keyword evidence="2" id="KW-1185">Reference proteome</keyword>
<dbReference type="RefSeq" id="WP_146781429.1">
    <property type="nucleotide sequence ID" value="NZ_CP042434.1"/>
</dbReference>
<evidence type="ECO:0000313" key="1">
    <source>
        <dbReference type="EMBL" id="QEC71930.1"/>
    </source>
</evidence>
<dbReference type="Proteomes" id="UP000321291">
    <property type="component" value="Chromosome"/>
</dbReference>
<dbReference type="AlphaFoldDB" id="A0A5B8VKA6"/>
<evidence type="ECO:0000313" key="2">
    <source>
        <dbReference type="Proteomes" id="UP000321291"/>
    </source>
</evidence>
<name>A0A5B8VKA6_9BACT</name>
<proteinExistence type="predicted"/>
<reference evidence="1 2" key="1">
    <citation type="journal article" date="2017" name="Int. J. Syst. Evol. Microbiol.">
        <title>Arachidicoccus ginsenosidivorans sp. nov., with ginsenoside-converting activity isolated from ginseng cultivating soil.</title>
        <authorList>
            <person name="Siddiqi M.Z."/>
            <person name="Aslam Z."/>
            <person name="Im W.T."/>
        </authorList>
    </citation>
    <scope>NUCLEOTIDE SEQUENCE [LARGE SCALE GENOMIC DNA]</scope>
    <source>
        <strain evidence="1 2">Gsoil 809</strain>
    </source>
</reference>
<protein>
    <submittedName>
        <fullName evidence="1">Uncharacterized protein</fullName>
    </submittedName>
</protein>
<accession>A0A5B8VKA6</accession>
<gene>
    <name evidence="1" type="ORF">FSB73_09895</name>
</gene>